<sequence length="171" mass="20218">MKLKLSDHHIQMIAQEAIKAYRENEKKSEKEKHDKRLHNIKLLLKSYRGLMLHCENLINDLEAINSTSIQDLDIDEINLESIESIKKSRKDSLAMVLFIKTKMDAYKRSCSQDELKYFRVLEKKYLTERKYTTSEIAEIECVEPRTVNRYVEKAMEDLPVIFFGIDAIKFK</sequence>
<dbReference type="RefSeq" id="YP_164405.1">
    <property type="nucleotide sequence ID" value="NC_006557.1"/>
</dbReference>
<reference evidence="1 2" key="1">
    <citation type="journal article" date="2004" name="Extremophiles">
        <title>The Genome of BCJA1, a Bacteriophage Active Against the Alkaliphilic Bacterium, Bacillus clarkii.</title>
        <authorList>
            <person name="Kropinski A.M."/>
            <person name="Hayward M."/>
            <person name="Agnew D."/>
            <person name="Jarrell K.F."/>
        </authorList>
    </citation>
    <scope>NUCLEOTIDE SEQUENCE [LARGE SCALE GENOMIC DNA]</scope>
</reference>
<evidence type="ECO:0000313" key="1">
    <source>
        <dbReference type="EMBL" id="AAU85074.1"/>
    </source>
</evidence>
<dbReference type="Proteomes" id="UP000001585">
    <property type="component" value="Segment"/>
</dbReference>
<name>Q5YA83_9CAUD</name>
<organism evidence="1 2">
    <name type="scientific">Bacillus phage BCASJ1c</name>
    <dbReference type="NCBI Taxonomy" id="294382"/>
    <lineage>
        <taxon>Viruses</taxon>
        <taxon>Duplodnaviria</taxon>
        <taxon>Heunggongvirae</taxon>
        <taxon>Uroviricota</taxon>
        <taxon>Caudoviricetes</taxon>
        <taxon>Jarrellvirus</taxon>
        <taxon>Jarrellvirus BCAJ1</taxon>
    </lineage>
</organism>
<evidence type="ECO:0000313" key="2">
    <source>
        <dbReference type="Proteomes" id="UP000001585"/>
    </source>
</evidence>
<protein>
    <submittedName>
        <fullName evidence="1">27</fullName>
    </submittedName>
</protein>
<proteinExistence type="predicted"/>
<keyword evidence="2" id="KW-1185">Reference proteome</keyword>
<gene>
    <name evidence="1" type="primary">27</name>
</gene>
<dbReference type="OrthoDB" id="39611at10239"/>
<dbReference type="KEGG" id="vg:3197268"/>
<dbReference type="EMBL" id="AY616446">
    <property type="protein sequence ID" value="AAU85074.1"/>
    <property type="molecule type" value="Genomic_DNA"/>
</dbReference>
<accession>Q5YA83</accession>